<dbReference type="RefSeq" id="WP_090653438.1">
    <property type="nucleotide sequence ID" value="NZ_FOXQ01000001.1"/>
</dbReference>
<dbReference type="EMBL" id="FOXQ01000001">
    <property type="protein sequence ID" value="SFP53662.1"/>
    <property type="molecule type" value="Genomic_DNA"/>
</dbReference>
<protein>
    <submittedName>
        <fullName evidence="1">Uncharacterized protein</fullName>
    </submittedName>
</protein>
<sequence>MKKKKQQRKDLKKRLSAIIKIYTEQKGKSNRKLLKYFIEQKADEIVAYSEHPVTNAIKKTGNKKIEADNIAVAALQRSHALIDELYSAQNNHLQLQNAGGNE</sequence>
<dbReference type="STRING" id="1465490.SAMN05444277_10181"/>
<accession>A0A1I5R559</accession>
<keyword evidence="2" id="KW-1185">Reference proteome</keyword>
<proteinExistence type="predicted"/>
<evidence type="ECO:0000313" key="2">
    <source>
        <dbReference type="Proteomes" id="UP000199031"/>
    </source>
</evidence>
<organism evidence="1 2">
    <name type="scientific">Parafilimonas terrae</name>
    <dbReference type="NCBI Taxonomy" id="1465490"/>
    <lineage>
        <taxon>Bacteria</taxon>
        <taxon>Pseudomonadati</taxon>
        <taxon>Bacteroidota</taxon>
        <taxon>Chitinophagia</taxon>
        <taxon>Chitinophagales</taxon>
        <taxon>Chitinophagaceae</taxon>
        <taxon>Parafilimonas</taxon>
    </lineage>
</organism>
<dbReference type="AlphaFoldDB" id="A0A1I5R559"/>
<gene>
    <name evidence="1" type="ORF">SAMN05444277_10181</name>
</gene>
<evidence type="ECO:0000313" key="1">
    <source>
        <dbReference type="EMBL" id="SFP53662.1"/>
    </source>
</evidence>
<name>A0A1I5R559_9BACT</name>
<dbReference type="Proteomes" id="UP000199031">
    <property type="component" value="Unassembled WGS sequence"/>
</dbReference>
<reference evidence="1 2" key="1">
    <citation type="submission" date="2016-10" db="EMBL/GenBank/DDBJ databases">
        <authorList>
            <person name="de Groot N.N."/>
        </authorList>
    </citation>
    <scope>NUCLEOTIDE SEQUENCE [LARGE SCALE GENOMIC DNA]</scope>
    <source>
        <strain evidence="1 2">DSM 28286</strain>
    </source>
</reference>